<keyword evidence="6" id="KW-0326">Glycosidase</keyword>
<dbReference type="Proteomes" id="UP001597180">
    <property type="component" value="Unassembled WGS sequence"/>
</dbReference>
<dbReference type="EMBL" id="JBHTLU010000014">
    <property type="protein sequence ID" value="MFD1220892.1"/>
    <property type="molecule type" value="Genomic_DNA"/>
</dbReference>
<comment type="subcellular location">
    <subcellularLocation>
        <location evidence="1">Secreted</location>
    </subcellularLocation>
</comment>
<dbReference type="Pfam" id="PF07335">
    <property type="entry name" value="Glyco_hydro_75"/>
    <property type="match status" value="1"/>
</dbReference>
<evidence type="ECO:0000256" key="2">
    <source>
        <dbReference type="ARBA" id="ARBA00022525"/>
    </source>
</evidence>
<comment type="caution">
    <text evidence="8">The sequence shown here is derived from an EMBL/GenBank/DDBJ whole genome shotgun (WGS) entry which is preliminary data.</text>
</comment>
<keyword evidence="9" id="KW-1185">Reference proteome</keyword>
<dbReference type="GO" id="GO:0016787">
    <property type="term" value="F:hydrolase activity"/>
    <property type="evidence" value="ECO:0007669"/>
    <property type="project" value="UniProtKB-KW"/>
</dbReference>
<dbReference type="RefSeq" id="WP_345591861.1">
    <property type="nucleotide sequence ID" value="NZ_BAABJG010000029.1"/>
</dbReference>
<keyword evidence="7" id="KW-0624">Polysaccharide degradation</keyword>
<proteinExistence type="predicted"/>
<accession>A0ABW3UKR2</accession>
<gene>
    <name evidence="8" type="ORF">ACFQ4B_12270</name>
</gene>
<name>A0ABW3UKR2_9BACL</name>
<evidence type="ECO:0000256" key="3">
    <source>
        <dbReference type="ARBA" id="ARBA00022729"/>
    </source>
</evidence>
<dbReference type="InterPro" id="IPR009939">
    <property type="entry name" value="Chitosanase_fungal"/>
</dbReference>
<keyword evidence="2" id="KW-0964">Secreted</keyword>
<keyword evidence="3" id="KW-0732">Signal</keyword>
<evidence type="ECO:0000256" key="7">
    <source>
        <dbReference type="ARBA" id="ARBA00023326"/>
    </source>
</evidence>
<keyword evidence="4 8" id="KW-0378">Hydrolase</keyword>
<evidence type="ECO:0000313" key="9">
    <source>
        <dbReference type="Proteomes" id="UP001597180"/>
    </source>
</evidence>
<keyword evidence="5" id="KW-0119">Carbohydrate metabolism</keyword>
<evidence type="ECO:0000256" key="4">
    <source>
        <dbReference type="ARBA" id="ARBA00022801"/>
    </source>
</evidence>
<evidence type="ECO:0000313" key="8">
    <source>
        <dbReference type="EMBL" id="MFD1220892.1"/>
    </source>
</evidence>
<evidence type="ECO:0000256" key="6">
    <source>
        <dbReference type="ARBA" id="ARBA00023295"/>
    </source>
</evidence>
<protein>
    <submittedName>
        <fullName evidence="8">Glycoside hydrolase family 75 protein</fullName>
    </submittedName>
</protein>
<organism evidence="8 9">
    <name type="scientific">Paenibacillus vulneris</name>
    <dbReference type="NCBI Taxonomy" id="1133364"/>
    <lineage>
        <taxon>Bacteria</taxon>
        <taxon>Bacillati</taxon>
        <taxon>Bacillota</taxon>
        <taxon>Bacilli</taxon>
        <taxon>Bacillales</taxon>
        <taxon>Paenibacillaceae</taxon>
        <taxon>Paenibacillus</taxon>
    </lineage>
</organism>
<evidence type="ECO:0000256" key="5">
    <source>
        <dbReference type="ARBA" id="ARBA00023277"/>
    </source>
</evidence>
<evidence type="ECO:0000256" key="1">
    <source>
        <dbReference type="ARBA" id="ARBA00004613"/>
    </source>
</evidence>
<sequence>MIHIKKFKPAAVKVRRIGVVLNRFNKKVFIYTIPGHKPPAFFYRSIMDIDADGSPRAYNPQNTGLDDLSHAGRPGHWVGIVTHNGKPSGRPVIQKRTDPAPGFYVSQTALSDFNKRFTDPNAYVNSEKIPFIVLPQRRNFGAVLGDMAVVYNIKNGRLAFAVYADTDVGIGEGSIALARVLGINSNPRTGGTGNQENVFYLVFPKSGRGNGHIPTRREIIIKTQRLFREWGGIQLLKKVQQC</sequence>
<reference evidence="9" key="1">
    <citation type="journal article" date="2019" name="Int. J. Syst. Evol. Microbiol.">
        <title>The Global Catalogue of Microorganisms (GCM) 10K type strain sequencing project: providing services to taxonomists for standard genome sequencing and annotation.</title>
        <authorList>
            <consortium name="The Broad Institute Genomics Platform"/>
            <consortium name="The Broad Institute Genome Sequencing Center for Infectious Disease"/>
            <person name="Wu L."/>
            <person name="Ma J."/>
        </authorList>
    </citation>
    <scope>NUCLEOTIDE SEQUENCE [LARGE SCALE GENOMIC DNA]</scope>
    <source>
        <strain evidence="9">CCUG 53270</strain>
    </source>
</reference>